<comment type="caution">
    <text evidence="1">The sequence shown here is derived from an EMBL/GenBank/DDBJ whole genome shotgun (WGS) entry which is preliminary data.</text>
</comment>
<name>A0ABS8CBJ2_9BURK</name>
<accession>A0ABS8CBJ2</accession>
<dbReference type="Proteomes" id="UP000776983">
    <property type="component" value="Unassembled WGS sequence"/>
</dbReference>
<dbReference type="InterPro" id="IPR008311">
    <property type="entry name" value="UCP028101"/>
</dbReference>
<dbReference type="SUPFAM" id="SSF50969">
    <property type="entry name" value="YVTN repeat-like/Quinoprotein amine dehydrogenase"/>
    <property type="match status" value="1"/>
</dbReference>
<sequence>MATETFLTSRRRAGRDECVWCDAQGEVRASVPLPKRGHSFAVDAAQGRAVIFGRQPGFFAKAFQLLDSDSGRLEVEHLPLPQGHHFYGHGVFAPDGDYLYATENDYEHARGVVGVYDARPGQGYKRVGEFETGGIGPHEVLMMPDGETLCVANGGMETHPDYGKSILNASTMQASLAYLDRRSGKLQALHTLSEEWRQLSIRHLALDEAGRVWAGCQYANPDGRRPPLVLRHARGQSLEPLSCPSSQLRAMRNYVGSVTANAQGNVVATSSPLGGHVLFWDAATGQLWDAVDMPDVCGVAQYGKAGFLLSSGHGVLAWYHPAERHLEENPSEGPVYTATRIPNHQNLQFEVSWDNHMRRI</sequence>
<dbReference type="Gene3D" id="2.130.10.10">
    <property type="entry name" value="YVTN repeat-like/Quinoprotein amine dehydrogenase"/>
    <property type="match status" value="1"/>
</dbReference>
<evidence type="ECO:0000313" key="1">
    <source>
        <dbReference type="EMBL" id="MCB5363405.1"/>
    </source>
</evidence>
<keyword evidence="2" id="KW-1185">Reference proteome</keyword>
<protein>
    <submittedName>
        <fullName evidence="1">DUF1513 domain-containing protein</fullName>
    </submittedName>
</protein>
<organism evidence="1 2">
    <name type="scientific">Mesopusillimonas faecipullorum</name>
    <dbReference type="NCBI Taxonomy" id="2755040"/>
    <lineage>
        <taxon>Bacteria</taxon>
        <taxon>Pseudomonadati</taxon>
        <taxon>Pseudomonadota</taxon>
        <taxon>Betaproteobacteria</taxon>
        <taxon>Burkholderiales</taxon>
        <taxon>Alcaligenaceae</taxon>
        <taxon>Mesopusillimonas</taxon>
    </lineage>
</organism>
<dbReference type="EMBL" id="JACDXW010000003">
    <property type="protein sequence ID" value="MCB5363405.1"/>
    <property type="molecule type" value="Genomic_DNA"/>
</dbReference>
<proteinExistence type="predicted"/>
<gene>
    <name evidence="1" type="ORF">H0484_06550</name>
</gene>
<reference evidence="1 2" key="1">
    <citation type="submission" date="2020-07" db="EMBL/GenBank/DDBJ databases">
        <title>Pusillimonas sp. nov., isolated from poultry manure in Taiwan.</title>
        <authorList>
            <person name="Lin S.-Y."/>
            <person name="Tang Y.-S."/>
            <person name="Young C.-C."/>
        </authorList>
    </citation>
    <scope>NUCLEOTIDE SEQUENCE [LARGE SCALE GENOMIC DNA]</scope>
    <source>
        <strain evidence="1 2">CC-YST705</strain>
    </source>
</reference>
<dbReference type="RefSeq" id="WP_226953755.1">
    <property type="nucleotide sequence ID" value="NZ_JACDXW010000003.1"/>
</dbReference>
<evidence type="ECO:0000313" key="2">
    <source>
        <dbReference type="Proteomes" id="UP000776983"/>
    </source>
</evidence>
<dbReference type="InterPro" id="IPR011044">
    <property type="entry name" value="Quino_amine_DH_bsu"/>
</dbReference>
<dbReference type="PIRSF" id="PIRSF028101">
    <property type="entry name" value="UCP028101"/>
    <property type="match status" value="1"/>
</dbReference>
<dbReference type="Pfam" id="PF07433">
    <property type="entry name" value="DUF1513"/>
    <property type="match status" value="1"/>
</dbReference>
<dbReference type="InterPro" id="IPR015943">
    <property type="entry name" value="WD40/YVTN_repeat-like_dom_sf"/>
</dbReference>